<dbReference type="Proteomes" id="UP000092401">
    <property type="component" value="Unassembled WGS sequence"/>
</dbReference>
<comment type="caution">
    <text evidence="2">The sequence shown here is derived from an EMBL/GenBank/DDBJ whole genome shotgun (WGS) entry which is preliminary data.</text>
</comment>
<dbReference type="EMBL" id="LNGE01000033">
    <property type="protein sequence ID" value="KYC45031.1"/>
    <property type="molecule type" value="Genomic_DNA"/>
</dbReference>
<organism evidence="2 4">
    <name type="scientific">Candidatus Methanofastidiosum methylothiophilum</name>
    <dbReference type="NCBI Taxonomy" id="1705564"/>
    <lineage>
        <taxon>Archaea</taxon>
        <taxon>Methanobacteriati</taxon>
        <taxon>Methanobacteriota</taxon>
        <taxon>Stenosarchaea group</taxon>
        <taxon>Candidatus Methanofastidiosia</taxon>
        <taxon>Candidatus Methanofastidiosales</taxon>
        <taxon>Candidatus Methanofastidiosaceae</taxon>
        <taxon>Candidatus Methanofastidiosum</taxon>
    </lineage>
</organism>
<sequence length="118" mass="13584">MPSNIEISKRYIGCCGAYCKTCPALINESCRGCKLGYENGERDIHKAKCEMKVCCIKKSNETCADCAEYSNCEIIQSFFNKNGYKYKKYKKAIEFIQINGYSNFIKIADNWKNAYGRY</sequence>
<dbReference type="PATRIC" id="fig|1706436.3.peg.1245"/>
<evidence type="ECO:0000313" key="3">
    <source>
        <dbReference type="EMBL" id="KYC49459.1"/>
    </source>
</evidence>
<dbReference type="AlphaFoldDB" id="A0A150IPN8"/>
<evidence type="ECO:0000313" key="1">
    <source>
        <dbReference type="EMBL" id="KYC45031.1"/>
    </source>
</evidence>
<dbReference type="Proteomes" id="UP000091929">
    <property type="component" value="Unassembled WGS sequence"/>
</dbReference>
<accession>A0A150IPN8</accession>
<evidence type="ECO:0008006" key="6">
    <source>
        <dbReference type="Google" id="ProtNLM"/>
    </source>
</evidence>
<reference evidence="4 5" key="1">
    <citation type="journal article" date="2016" name="ISME J.">
        <title>Chasing the elusive Euryarchaeota class WSA2: genomes reveal a uniquely fastidious methyl-reducing methanogen.</title>
        <authorList>
            <person name="Nobu M.K."/>
            <person name="Narihiro T."/>
            <person name="Kuroda K."/>
            <person name="Mei R."/>
            <person name="Liu W.T."/>
        </authorList>
    </citation>
    <scope>NUCLEOTIDE SEQUENCE [LARGE SCALE GENOMIC DNA]</scope>
    <source>
        <strain evidence="1">B03fssc0709_Meth_Bin005</strain>
        <strain evidence="2">B15fssc0709_Meth_Bin003</strain>
        <strain evidence="3">BMIXfssc0709_Meth_Bin006</strain>
    </source>
</reference>
<evidence type="ECO:0000313" key="5">
    <source>
        <dbReference type="Proteomes" id="UP000092401"/>
    </source>
</evidence>
<accession>A0A150IWS7</accession>
<protein>
    <recommendedName>
        <fullName evidence="6">DUF3795 domain-containing protein</fullName>
    </recommendedName>
</protein>
<dbReference type="Proteomes" id="UP000092403">
    <property type="component" value="Unassembled WGS sequence"/>
</dbReference>
<evidence type="ECO:0000313" key="4">
    <source>
        <dbReference type="Proteomes" id="UP000091929"/>
    </source>
</evidence>
<accession>A0A150IJ52</accession>
<gene>
    <name evidence="1" type="ORF">APG10_01230</name>
    <name evidence="2" type="ORF">APG11_01476</name>
    <name evidence="3" type="ORF">APG12_01480</name>
</gene>
<dbReference type="EMBL" id="LNGF01000035">
    <property type="protein sequence ID" value="KYC47036.1"/>
    <property type="molecule type" value="Genomic_DNA"/>
</dbReference>
<proteinExistence type="predicted"/>
<dbReference type="EMBL" id="LNJC01000035">
    <property type="protein sequence ID" value="KYC49459.1"/>
    <property type="molecule type" value="Genomic_DNA"/>
</dbReference>
<name>A0A150IPN8_9EURY</name>
<dbReference type="PATRIC" id="fig|1706437.3.peg.1484"/>
<dbReference type="PATRIC" id="fig|1706438.3.peg.1484"/>
<evidence type="ECO:0000313" key="2">
    <source>
        <dbReference type="EMBL" id="KYC47036.1"/>
    </source>
</evidence>